<dbReference type="GO" id="GO:0005829">
    <property type="term" value="C:cytosol"/>
    <property type="evidence" value="ECO:0007669"/>
    <property type="project" value="TreeGrafter"/>
</dbReference>
<feature type="binding site" evidence="9">
    <location>
        <position position="122"/>
    </location>
    <ligand>
        <name>(6S)-5,6,7,8-tetrahydrofolate</name>
        <dbReference type="ChEBI" id="CHEBI:57453"/>
    </ligand>
</feature>
<comment type="similarity">
    <text evidence="3 9">Belongs to the SHMT family.</text>
</comment>
<keyword evidence="9" id="KW-0028">Amino-acid biosynthesis</keyword>
<gene>
    <name evidence="9 12" type="primary">glyA</name>
    <name evidence="12" type="ORF">RBB77_02460</name>
</gene>
<comment type="pathway">
    <text evidence="9">Amino-acid biosynthesis; glycine biosynthesis; glycine from L-serine: step 1/1.</text>
</comment>
<keyword evidence="6 9" id="KW-0554">One-carbon metabolism</keyword>
<dbReference type="Gene3D" id="3.90.1150.10">
    <property type="entry name" value="Aspartate Aminotransferase, domain 1"/>
    <property type="match status" value="1"/>
</dbReference>
<comment type="caution">
    <text evidence="9">Lacks conserved residue(s) required for the propagation of feature annotation.</text>
</comment>
<comment type="subunit">
    <text evidence="4 9">Homodimer.</text>
</comment>
<name>A0AAU7ZS47_9BACT</name>
<comment type="subcellular location">
    <subcellularLocation>
        <location evidence="2 9">Cytoplasm</location>
    </subcellularLocation>
</comment>
<dbReference type="InterPro" id="IPR015424">
    <property type="entry name" value="PyrdxlP-dep_Trfase"/>
</dbReference>
<comment type="pathway">
    <text evidence="9">One-carbon metabolism; tetrahydrofolate interconversion.</text>
</comment>
<feature type="modified residue" description="N6-(pyridoxal phosphate)lysine" evidence="9 10">
    <location>
        <position position="231"/>
    </location>
</feature>
<organism evidence="12">
    <name type="scientific">Tunturiibacter psychrotolerans</name>
    <dbReference type="NCBI Taxonomy" id="3069686"/>
    <lineage>
        <taxon>Bacteria</taxon>
        <taxon>Pseudomonadati</taxon>
        <taxon>Acidobacteriota</taxon>
        <taxon>Terriglobia</taxon>
        <taxon>Terriglobales</taxon>
        <taxon>Acidobacteriaceae</taxon>
        <taxon>Tunturiibacter</taxon>
    </lineage>
</organism>
<reference evidence="12" key="1">
    <citation type="submission" date="2023-08" db="EMBL/GenBank/DDBJ databases">
        <authorList>
            <person name="Messyasz A."/>
            <person name="Mannisto M.K."/>
            <person name="Kerkhof L.J."/>
            <person name="Haggblom M."/>
        </authorList>
    </citation>
    <scope>NUCLEOTIDE SEQUENCE</scope>
    <source>
        <strain evidence="12">X5P6</strain>
    </source>
</reference>
<dbReference type="Gene3D" id="3.40.640.10">
    <property type="entry name" value="Type I PLP-dependent aspartate aminotransferase-like (Major domain)"/>
    <property type="match status" value="1"/>
</dbReference>
<dbReference type="Pfam" id="PF00464">
    <property type="entry name" value="SHMT"/>
    <property type="match status" value="1"/>
</dbReference>
<comment type="catalytic activity">
    <reaction evidence="9">
        <text>(6R)-5,10-methylene-5,6,7,8-tetrahydrofolate + glycine + H2O = (6S)-5,6,7,8-tetrahydrofolate + L-serine</text>
        <dbReference type="Rhea" id="RHEA:15481"/>
        <dbReference type="ChEBI" id="CHEBI:15377"/>
        <dbReference type="ChEBI" id="CHEBI:15636"/>
        <dbReference type="ChEBI" id="CHEBI:33384"/>
        <dbReference type="ChEBI" id="CHEBI:57305"/>
        <dbReference type="ChEBI" id="CHEBI:57453"/>
        <dbReference type="EC" id="2.1.2.1"/>
    </reaction>
</comment>
<keyword evidence="5 9" id="KW-0963">Cytoplasm</keyword>
<dbReference type="GO" id="GO:0004372">
    <property type="term" value="F:glycine hydroxymethyltransferase activity"/>
    <property type="evidence" value="ECO:0007669"/>
    <property type="project" value="UniProtKB-UniRule"/>
</dbReference>
<comment type="function">
    <text evidence="9">Catalyzes the reversible interconversion of serine and glycine with tetrahydrofolate (THF) serving as the one-carbon carrier. This reaction serves as the major source of one-carbon groups required for the biosynthesis of purines, thymidylate, methionine, and other important biomolecules. Also exhibits THF-independent aldolase activity toward beta-hydroxyamino acids, producing glycine and aldehydes, via a retro-aldol mechanism.</text>
</comment>
<dbReference type="InterPro" id="IPR019798">
    <property type="entry name" value="Ser_HO-MeTrfase_PLP_BS"/>
</dbReference>
<protein>
    <recommendedName>
        <fullName evidence="9">Serine hydroxymethyltransferase</fullName>
        <shortName evidence="9">SHMT</shortName>
        <shortName evidence="9">Serine methylase</shortName>
        <ecNumber evidence="9">2.1.2.1</ecNumber>
    </recommendedName>
</protein>
<evidence type="ECO:0000256" key="9">
    <source>
        <dbReference type="HAMAP-Rule" id="MF_00051"/>
    </source>
</evidence>
<sequence>MPIDLNAPLATADPEIAAQIQNEIKRQHEGLEMIASENFVSRAVLEAAGTVFTNKYAEGYPGKRYYGGCEYADIVEDIARARAKQLFNADHANVQPHSGSQANAAAYMTLLNPGDCILGLDLAHGGHLTHGHKLNFSGKLYRIVGYQVRKDTETVDYDELEATAIREKPKVIVSGGSAYPRQFDFPRMRAIADKVGAYLMVDMAHFAGLVAGGAHPSPVPHAHVVTTTTHKTLRGPRSGMILCNQDLAAGIDRSVFPGQQGGPLIHIVAAKAVAFKEALAPEFATYAKQVVINAKVLAEAIAVEGYRIISGGTDTHVLLIDVFQKGMLGSEAEHALGEAGITVNKNAIPYDTNPPMKPSGIRIGTPALTTRGMKEPEMRIIAGWIAQALEHRTDVTKLRQIRGQVLEMAENFPLYGWLRDK</sequence>
<dbReference type="PROSITE" id="PS00096">
    <property type="entry name" value="SHMT"/>
    <property type="match status" value="1"/>
</dbReference>
<comment type="cofactor">
    <cofactor evidence="1 9 10">
        <name>pyridoxal 5'-phosphate</name>
        <dbReference type="ChEBI" id="CHEBI:597326"/>
    </cofactor>
</comment>
<dbReference type="InterPro" id="IPR015422">
    <property type="entry name" value="PyrdxlP-dep_Trfase_small"/>
</dbReference>
<dbReference type="SUPFAM" id="SSF53383">
    <property type="entry name" value="PLP-dependent transferases"/>
    <property type="match status" value="1"/>
</dbReference>
<feature type="binding site" evidence="9">
    <location>
        <begin position="126"/>
        <end position="128"/>
    </location>
    <ligand>
        <name>(6S)-5,6,7,8-tetrahydrofolate</name>
        <dbReference type="ChEBI" id="CHEBI:57453"/>
    </ligand>
</feature>
<proteinExistence type="inferred from homology"/>
<dbReference type="NCBIfam" id="NF000586">
    <property type="entry name" value="PRK00011.1"/>
    <property type="match status" value="1"/>
</dbReference>
<dbReference type="PIRSF" id="PIRSF000412">
    <property type="entry name" value="SHMT"/>
    <property type="match status" value="1"/>
</dbReference>
<dbReference type="PANTHER" id="PTHR11680">
    <property type="entry name" value="SERINE HYDROXYMETHYLTRANSFERASE"/>
    <property type="match status" value="1"/>
</dbReference>
<evidence type="ECO:0000256" key="7">
    <source>
        <dbReference type="ARBA" id="ARBA00022679"/>
    </source>
</evidence>
<dbReference type="GO" id="GO:0019264">
    <property type="term" value="P:glycine biosynthetic process from serine"/>
    <property type="evidence" value="ECO:0007669"/>
    <property type="project" value="UniProtKB-UniRule"/>
</dbReference>
<evidence type="ECO:0000313" key="12">
    <source>
        <dbReference type="EMBL" id="XCB33769.1"/>
    </source>
</evidence>
<dbReference type="AlphaFoldDB" id="A0AAU7ZS47"/>
<evidence type="ECO:0000256" key="3">
    <source>
        <dbReference type="ARBA" id="ARBA00006376"/>
    </source>
</evidence>
<dbReference type="EMBL" id="CP132942">
    <property type="protein sequence ID" value="XCB33769.1"/>
    <property type="molecule type" value="Genomic_DNA"/>
</dbReference>
<dbReference type="FunFam" id="3.40.640.10:FF:000001">
    <property type="entry name" value="Serine hydroxymethyltransferase"/>
    <property type="match status" value="1"/>
</dbReference>
<dbReference type="GO" id="GO:0030170">
    <property type="term" value="F:pyridoxal phosphate binding"/>
    <property type="evidence" value="ECO:0007669"/>
    <property type="project" value="UniProtKB-UniRule"/>
</dbReference>
<dbReference type="InterPro" id="IPR049943">
    <property type="entry name" value="Ser_HO-MeTrfase-like"/>
</dbReference>
<dbReference type="PANTHER" id="PTHR11680:SF35">
    <property type="entry name" value="SERINE HYDROXYMETHYLTRANSFERASE 1"/>
    <property type="match status" value="1"/>
</dbReference>
<evidence type="ECO:0000256" key="10">
    <source>
        <dbReference type="PIRSR" id="PIRSR000412-50"/>
    </source>
</evidence>
<dbReference type="InterPro" id="IPR039429">
    <property type="entry name" value="SHMT-like_dom"/>
</dbReference>
<dbReference type="HAMAP" id="MF_00051">
    <property type="entry name" value="SHMT"/>
    <property type="match status" value="1"/>
</dbReference>
<evidence type="ECO:0000256" key="2">
    <source>
        <dbReference type="ARBA" id="ARBA00004496"/>
    </source>
</evidence>
<dbReference type="CDD" id="cd00378">
    <property type="entry name" value="SHMT"/>
    <property type="match status" value="1"/>
</dbReference>
<evidence type="ECO:0000256" key="6">
    <source>
        <dbReference type="ARBA" id="ARBA00022563"/>
    </source>
</evidence>
<evidence type="ECO:0000256" key="5">
    <source>
        <dbReference type="ARBA" id="ARBA00022490"/>
    </source>
</evidence>
<dbReference type="RefSeq" id="WP_353064614.1">
    <property type="nucleotide sequence ID" value="NZ_CP132942.1"/>
</dbReference>
<dbReference type="InterPro" id="IPR015421">
    <property type="entry name" value="PyrdxlP-dep_Trfase_major"/>
</dbReference>
<feature type="site" description="Plays an important role in substrate specificity" evidence="9">
    <location>
        <position position="230"/>
    </location>
</feature>
<evidence type="ECO:0000259" key="11">
    <source>
        <dbReference type="Pfam" id="PF00464"/>
    </source>
</evidence>
<keyword evidence="7 9" id="KW-0808">Transferase</keyword>
<evidence type="ECO:0000256" key="1">
    <source>
        <dbReference type="ARBA" id="ARBA00001933"/>
    </source>
</evidence>
<reference evidence="12" key="2">
    <citation type="journal article" date="2024" name="Environ. Microbiol.">
        <title>Genome analysis and description of Tunturibacter gen. nov. expands the diversity of Terriglobia in tundra soils.</title>
        <authorList>
            <person name="Messyasz A."/>
            <person name="Mannisto M.K."/>
            <person name="Kerkhof L.J."/>
            <person name="Haggblom M.M."/>
        </authorList>
    </citation>
    <scope>NUCLEOTIDE SEQUENCE</scope>
    <source>
        <strain evidence="12">X5P6</strain>
    </source>
</reference>
<dbReference type="KEGG" id="tpsc:RBB77_02460"/>
<accession>A0AAU7ZS47</accession>
<evidence type="ECO:0000256" key="8">
    <source>
        <dbReference type="ARBA" id="ARBA00022898"/>
    </source>
</evidence>
<dbReference type="EC" id="2.1.2.1" evidence="9"/>
<evidence type="ECO:0000256" key="4">
    <source>
        <dbReference type="ARBA" id="ARBA00011738"/>
    </source>
</evidence>
<feature type="domain" description="Serine hydroxymethyltransferase-like" evidence="11">
    <location>
        <begin position="10"/>
        <end position="385"/>
    </location>
</feature>
<dbReference type="GO" id="GO:0035999">
    <property type="term" value="P:tetrahydrofolate interconversion"/>
    <property type="evidence" value="ECO:0007669"/>
    <property type="project" value="UniProtKB-UniRule"/>
</dbReference>
<keyword evidence="8 9" id="KW-0663">Pyridoxal phosphate</keyword>
<dbReference type="InterPro" id="IPR001085">
    <property type="entry name" value="Ser_HO-MeTrfase"/>
</dbReference>